<dbReference type="EMBL" id="CP000750">
    <property type="protein sequence ID" value="ABS03887.1"/>
    <property type="molecule type" value="Genomic_DNA"/>
</dbReference>
<accession>A6WAP8</accession>
<dbReference type="KEGG" id="kra:Krad_2407"/>
<reference evidence="3" key="1">
    <citation type="journal article" date="2008" name="PLoS ONE">
        <title>Survival in nuclear waste, extreme resistance, and potential applications gleaned from the genome sequence of Kineococcus radiotolerans SRS30216.</title>
        <authorList>
            <person name="Bagwell C.E."/>
            <person name="Bhat S."/>
            <person name="Hawkins G.M."/>
            <person name="Smith B.W."/>
            <person name="Biswas T."/>
            <person name="Hoover T.R."/>
            <person name="Saunders E."/>
            <person name="Han C.S."/>
            <person name="Tsodikov O.V."/>
            <person name="Shimkets L.J."/>
        </authorList>
    </citation>
    <scope>NUCLEOTIDE SEQUENCE [LARGE SCALE GENOMIC DNA]</scope>
    <source>
        <strain evidence="3">ATCC BAA-149 / DSM 14245 / SRS30216</strain>
    </source>
</reference>
<dbReference type="SUPFAM" id="SSF52799">
    <property type="entry name" value="(Phosphotyrosine protein) phosphatases II"/>
    <property type="match status" value="1"/>
</dbReference>
<sequence length="228" mass="25137">MDASNPLRTRGLLSGFANSADLPLPRYERVPIRRILRADTPQHLSQDELTAATSFGFSTVLDLRSEHELSTHPHPLATSTGYRSLPLIDPVAEAQEDFSRFHTLGDIYSSSLQRNAAHIAPIFAALADAAPGPVLLSCRAGRDRTGMVIALLLDLVGVDRDVIIDDYSLLPEDSDRTSGGSEHHRTGGDDIRQMLEHVSAVYGSTDAYLRWLHLDDHSIKALQRRLRP</sequence>
<dbReference type="PANTHER" id="PTHR31126:SF1">
    <property type="entry name" value="TYROSINE SPECIFIC PROTEIN PHOSPHATASES DOMAIN-CONTAINING PROTEIN"/>
    <property type="match status" value="1"/>
</dbReference>
<dbReference type="OrthoDB" id="1188001at2"/>
<organism evidence="2 3">
    <name type="scientific">Kineococcus radiotolerans (strain ATCC BAA-149 / DSM 14245 / SRS30216)</name>
    <dbReference type="NCBI Taxonomy" id="266940"/>
    <lineage>
        <taxon>Bacteria</taxon>
        <taxon>Bacillati</taxon>
        <taxon>Actinomycetota</taxon>
        <taxon>Actinomycetes</taxon>
        <taxon>Kineosporiales</taxon>
        <taxon>Kineosporiaceae</taxon>
        <taxon>Kineococcus</taxon>
    </lineage>
</organism>
<keyword evidence="3" id="KW-1185">Reference proteome</keyword>
<dbReference type="GO" id="GO:0004721">
    <property type="term" value="F:phosphoprotein phosphatase activity"/>
    <property type="evidence" value="ECO:0007669"/>
    <property type="project" value="InterPro"/>
</dbReference>
<proteinExistence type="inferred from homology"/>
<dbReference type="STRING" id="266940.Krad_2407"/>
<evidence type="ECO:0000313" key="3">
    <source>
        <dbReference type="Proteomes" id="UP000001116"/>
    </source>
</evidence>
<dbReference type="Pfam" id="PF13350">
    <property type="entry name" value="Y_phosphatase3"/>
    <property type="match status" value="1"/>
</dbReference>
<dbReference type="HOGENOM" id="CLU_057546_3_2_11"/>
<dbReference type="Proteomes" id="UP000001116">
    <property type="component" value="Chromosome"/>
</dbReference>
<comment type="similarity">
    <text evidence="1">Belongs to the protein-tyrosine phosphatase family.</text>
</comment>
<dbReference type="InterPro" id="IPR029021">
    <property type="entry name" value="Prot-tyrosine_phosphatase-like"/>
</dbReference>
<dbReference type="AlphaFoldDB" id="A6WAP8"/>
<dbReference type="eggNOG" id="COG2365">
    <property type="taxonomic scope" value="Bacteria"/>
</dbReference>
<evidence type="ECO:0000313" key="2">
    <source>
        <dbReference type="EMBL" id="ABS03887.1"/>
    </source>
</evidence>
<dbReference type="InterPro" id="IPR026893">
    <property type="entry name" value="Tyr/Ser_Pase_IphP-type"/>
</dbReference>
<dbReference type="PANTHER" id="PTHR31126">
    <property type="entry name" value="TYROSINE-PROTEIN PHOSPHATASE"/>
    <property type="match status" value="1"/>
</dbReference>
<protein>
    <submittedName>
        <fullName evidence="2">Protein tyrosine/serine phosphatase</fullName>
    </submittedName>
</protein>
<name>A6WAP8_KINRD</name>
<gene>
    <name evidence="2" type="ordered locus">Krad_2407</name>
</gene>
<dbReference type="RefSeq" id="WP_012087897.1">
    <property type="nucleotide sequence ID" value="NC_009664.2"/>
</dbReference>
<evidence type="ECO:0000256" key="1">
    <source>
        <dbReference type="ARBA" id="ARBA00009580"/>
    </source>
</evidence>
<dbReference type="Gene3D" id="3.90.190.10">
    <property type="entry name" value="Protein tyrosine phosphatase superfamily"/>
    <property type="match status" value="1"/>
</dbReference>